<reference evidence="1 2" key="1">
    <citation type="submission" date="2013-09" db="EMBL/GenBank/DDBJ databases">
        <title>High correlation between genotypes and phenotypes of environmental bacteria Comamonas testosteroni strains.</title>
        <authorList>
            <person name="Liu L."/>
            <person name="Zhu W."/>
            <person name="Xia X."/>
            <person name="Xu B."/>
            <person name="Luo M."/>
            <person name="Wang G."/>
        </authorList>
    </citation>
    <scope>NUCLEOTIDE SEQUENCE [LARGE SCALE GENOMIC DNA]</scope>
    <source>
        <strain evidence="1 2">JL40</strain>
    </source>
</reference>
<gene>
    <name evidence="1" type="ORF">P353_08690</name>
</gene>
<proteinExistence type="predicted"/>
<dbReference type="AlphaFoldDB" id="A0A096FLZ3"/>
<dbReference type="RefSeq" id="WP_034367776.1">
    <property type="nucleotide sequence ID" value="NZ_AWOR01000037.1"/>
</dbReference>
<protein>
    <submittedName>
        <fullName evidence="1">Uncharacterized protein</fullName>
    </submittedName>
</protein>
<evidence type="ECO:0000313" key="2">
    <source>
        <dbReference type="Proteomes" id="UP000029553"/>
    </source>
</evidence>
<comment type="caution">
    <text evidence="1">The sequence shown here is derived from an EMBL/GenBank/DDBJ whole genome shotgun (WGS) entry which is preliminary data.</text>
</comment>
<name>A0A096FLZ3_COMTE</name>
<organism evidence="1 2">
    <name type="scientific">Comamonas testosteroni</name>
    <name type="common">Pseudomonas testosteroni</name>
    <dbReference type="NCBI Taxonomy" id="285"/>
    <lineage>
        <taxon>Bacteria</taxon>
        <taxon>Pseudomonadati</taxon>
        <taxon>Pseudomonadota</taxon>
        <taxon>Betaproteobacteria</taxon>
        <taxon>Burkholderiales</taxon>
        <taxon>Comamonadaceae</taxon>
        <taxon>Comamonas</taxon>
    </lineage>
</organism>
<sequence length="215" mass="23641">MTITTELDLLNRQLALAQAKHTAAVACLRAAERKEDLADEKVNGIKAKIAALTIQSWGDKPDIAVLLQPRCSYVYYNYLSALASDKGLSVNGEWIDTKQTALSIAMSRHKVGAIELVASGIRLFAPFIRKAKGGWVKFGVSCHESDCAWELWYSPARGNCQLVKQVLCSAVERIAHGTLELALAHIEQNLWADNTLDIEAQQVIDVPVLEESMAH</sequence>
<dbReference type="EMBL" id="AWOR01000037">
    <property type="protein sequence ID" value="KGH30929.1"/>
    <property type="molecule type" value="Genomic_DNA"/>
</dbReference>
<dbReference type="Proteomes" id="UP000029553">
    <property type="component" value="Unassembled WGS sequence"/>
</dbReference>
<evidence type="ECO:0000313" key="1">
    <source>
        <dbReference type="EMBL" id="KGH30929.1"/>
    </source>
</evidence>
<accession>A0A096FLZ3</accession>